<gene>
    <name evidence="2" type="ORF">IP91_03864</name>
</gene>
<dbReference type="AlphaFoldDB" id="A0A562R393"/>
<dbReference type="InterPro" id="IPR004675">
    <property type="entry name" value="AhpD_core"/>
</dbReference>
<comment type="caution">
    <text evidence="2">The sequence shown here is derived from an EMBL/GenBank/DDBJ whole genome shotgun (WGS) entry which is preliminary data.</text>
</comment>
<dbReference type="GO" id="GO:0051920">
    <property type="term" value="F:peroxiredoxin activity"/>
    <property type="evidence" value="ECO:0007669"/>
    <property type="project" value="InterPro"/>
</dbReference>
<dbReference type="Pfam" id="PF02627">
    <property type="entry name" value="CMD"/>
    <property type="match status" value="1"/>
</dbReference>
<dbReference type="Proteomes" id="UP000318431">
    <property type="component" value="Unassembled WGS sequence"/>
</dbReference>
<evidence type="ECO:0000259" key="1">
    <source>
        <dbReference type="Pfam" id="PF02627"/>
    </source>
</evidence>
<dbReference type="RefSeq" id="WP_145650726.1">
    <property type="nucleotide sequence ID" value="NZ_VLLB01000007.1"/>
</dbReference>
<dbReference type="Gene3D" id="1.20.1290.10">
    <property type="entry name" value="AhpD-like"/>
    <property type="match status" value="1"/>
</dbReference>
<dbReference type="SUPFAM" id="SSF69118">
    <property type="entry name" value="AhpD-like"/>
    <property type="match status" value="1"/>
</dbReference>
<keyword evidence="2" id="KW-0560">Oxidoreductase</keyword>
<dbReference type="NCBIfam" id="TIGR00778">
    <property type="entry name" value="ahpD_dom"/>
    <property type="match status" value="1"/>
</dbReference>
<dbReference type="PANTHER" id="PTHR35446">
    <property type="entry name" value="SI:CH211-175M2.5"/>
    <property type="match status" value="1"/>
</dbReference>
<protein>
    <submittedName>
        <fullName evidence="2">Putative peroxidase-related enzyme</fullName>
    </submittedName>
</protein>
<dbReference type="InterPro" id="IPR003779">
    <property type="entry name" value="CMD-like"/>
</dbReference>
<dbReference type="PANTHER" id="PTHR35446:SF3">
    <property type="entry name" value="CMD DOMAIN-CONTAINING PROTEIN"/>
    <property type="match status" value="1"/>
</dbReference>
<evidence type="ECO:0000313" key="2">
    <source>
        <dbReference type="EMBL" id="TWI63024.1"/>
    </source>
</evidence>
<name>A0A562R393_9BURK</name>
<keyword evidence="3" id="KW-1185">Reference proteome</keyword>
<sequence length="180" mass="18457">MNRLHTTTVAEATGPAAEVFGAIKRALGVVPNAYVGIGSNSPVALAAALELDAALKKGSLPARDIEVIKLAVSELAGCDYCLAAHTLAGRRAGLTAEAMLQVRKGEATGDARTDALVTFVREVVGTRGTVPEAVVRAVQAAGVTDAQIADALLAIASITFTNLFNRVHDTVIDFPAAPAL</sequence>
<accession>A0A562R393</accession>
<proteinExistence type="predicted"/>
<reference evidence="2 3" key="1">
    <citation type="journal article" date="2015" name="Stand. Genomic Sci.">
        <title>Genomic Encyclopedia of Bacterial and Archaeal Type Strains, Phase III: the genomes of soil and plant-associated and newly described type strains.</title>
        <authorList>
            <person name="Whitman W.B."/>
            <person name="Woyke T."/>
            <person name="Klenk H.P."/>
            <person name="Zhou Y."/>
            <person name="Lilburn T.G."/>
            <person name="Beck B.J."/>
            <person name="De Vos P."/>
            <person name="Vandamme P."/>
            <person name="Eisen J.A."/>
            <person name="Garrity G."/>
            <person name="Hugenholtz P."/>
            <person name="Kyrpides N.C."/>
        </authorList>
    </citation>
    <scope>NUCLEOTIDE SEQUENCE [LARGE SCALE GENOMIC DNA]</scope>
    <source>
        <strain evidence="2 3">CGMCC 1.10822</strain>
    </source>
</reference>
<keyword evidence="2" id="KW-0575">Peroxidase</keyword>
<dbReference type="InterPro" id="IPR029032">
    <property type="entry name" value="AhpD-like"/>
</dbReference>
<feature type="domain" description="Carboxymuconolactone decarboxylase-like" evidence="1">
    <location>
        <begin position="45"/>
        <end position="102"/>
    </location>
</feature>
<evidence type="ECO:0000313" key="3">
    <source>
        <dbReference type="Proteomes" id="UP000318431"/>
    </source>
</evidence>
<organism evidence="2 3">
    <name type="scientific">Pseudoduganella lurida</name>
    <dbReference type="NCBI Taxonomy" id="1036180"/>
    <lineage>
        <taxon>Bacteria</taxon>
        <taxon>Pseudomonadati</taxon>
        <taxon>Pseudomonadota</taxon>
        <taxon>Betaproteobacteria</taxon>
        <taxon>Burkholderiales</taxon>
        <taxon>Oxalobacteraceae</taxon>
        <taxon>Telluria group</taxon>
        <taxon>Pseudoduganella</taxon>
    </lineage>
</organism>
<dbReference type="EMBL" id="VLLB01000007">
    <property type="protein sequence ID" value="TWI63024.1"/>
    <property type="molecule type" value="Genomic_DNA"/>
</dbReference>
<dbReference type="OrthoDB" id="3667834at2"/>